<sequence>MGDFGVIGAWLLLAIVLVGGVALAVGSVLLAGRLIARDARPEHNSILSPFLTVVGLVYGALLGFTVVVGWQQFLSAETNVSNEAATLSTLYRQTVAMPQPEQAQVREQLRIYANALQGPEWGKQEFGGISNHGRAALTQLYRIVGAKKPEAEASPIDQQFLSQLSVLASDRSARILNAKPRIPTLLWCALIFGGFVLIMITSFMRLANSRAHMILVSAVTVLLALLLFLIFALDHPYGPNGVTPRPISHAVEVFDLVDAGN</sequence>
<evidence type="ECO:0000313" key="2">
    <source>
        <dbReference type="EMBL" id="BBX37206.1"/>
    </source>
</evidence>
<reference evidence="3" key="3">
    <citation type="submission" date="2023-03" db="EMBL/GenBank/DDBJ databases">
        <title>Draft genome sequence of a Mycolicibacterium mageritense strain H4_3_1 isolated from a hybrid biological-inorganic system reactor.</title>
        <authorList>
            <person name="Feng X."/>
            <person name="Kazama D."/>
            <person name="Sato K."/>
            <person name="Kobayashi H."/>
        </authorList>
    </citation>
    <scope>NUCLEOTIDE SEQUENCE</scope>
    <source>
        <strain evidence="3">H4_3_1</strain>
    </source>
</reference>
<reference evidence="2" key="2">
    <citation type="submission" date="2020-02" db="EMBL/GenBank/DDBJ databases">
        <authorList>
            <person name="Matsumoto Y."/>
            <person name="Motooka D."/>
            <person name="Nakamura S."/>
        </authorList>
    </citation>
    <scope>NUCLEOTIDE SEQUENCE</scope>
    <source>
        <strain evidence="2">JCM 12375</strain>
    </source>
</reference>
<dbReference type="RefSeq" id="WP_036440242.1">
    <property type="nucleotide sequence ID" value="NZ_AP022567.1"/>
</dbReference>
<proteinExistence type="predicted"/>
<evidence type="ECO:0000313" key="4">
    <source>
        <dbReference type="Proteomes" id="UP000465622"/>
    </source>
</evidence>
<keyword evidence="4" id="KW-1185">Reference proteome</keyword>
<dbReference type="InterPro" id="IPR025333">
    <property type="entry name" value="DUF4239"/>
</dbReference>
<feature type="transmembrane region" description="Helical" evidence="1">
    <location>
        <begin position="184"/>
        <end position="206"/>
    </location>
</feature>
<dbReference type="Proteomes" id="UP001241092">
    <property type="component" value="Chromosome"/>
</dbReference>
<keyword evidence="1" id="KW-0812">Transmembrane</keyword>
<organism evidence="3 5">
    <name type="scientific">Mycolicibacterium mageritense</name>
    <name type="common">Mycobacterium mageritense</name>
    <dbReference type="NCBI Taxonomy" id="53462"/>
    <lineage>
        <taxon>Bacteria</taxon>
        <taxon>Bacillati</taxon>
        <taxon>Actinomycetota</taxon>
        <taxon>Actinomycetes</taxon>
        <taxon>Mycobacteriales</taxon>
        <taxon>Mycobacteriaceae</taxon>
        <taxon>Mycolicibacterium</taxon>
    </lineage>
</organism>
<evidence type="ECO:0000256" key="1">
    <source>
        <dbReference type="SAM" id="Phobius"/>
    </source>
</evidence>
<dbReference type="Proteomes" id="UP000465622">
    <property type="component" value="Chromosome"/>
</dbReference>
<gene>
    <name evidence="3" type="ORF">hbim_05968</name>
    <name evidence="2" type="ORF">MMAGJ_64880</name>
</gene>
<keyword evidence="1" id="KW-0472">Membrane</keyword>
<evidence type="ECO:0000313" key="5">
    <source>
        <dbReference type="Proteomes" id="UP001241092"/>
    </source>
</evidence>
<dbReference type="EMBL" id="AP022567">
    <property type="protein sequence ID" value="BBX37206.1"/>
    <property type="molecule type" value="Genomic_DNA"/>
</dbReference>
<name>A0AAI8TZW9_MYCME</name>
<evidence type="ECO:0000313" key="3">
    <source>
        <dbReference type="EMBL" id="BDY32010.1"/>
    </source>
</evidence>
<feature type="transmembrane region" description="Helical" evidence="1">
    <location>
        <begin position="213"/>
        <end position="233"/>
    </location>
</feature>
<evidence type="ECO:0008006" key="6">
    <source>
        <dbReference type="Google" id="ProtNLM"/>
    </source>
</evidence>
<dbReference type="EMBL" id="AP027452">
    <property type="protein sequence ID" value="BDY32010.1"/>
    <property type="molecule type" value="Genomic_DNA"/>
</dbReference>
<dbReference type="AlphaFoldDB" id="A0AAI8TZW9"/>
<feature type="transmembrane region" description="Helical" evidence="1">
    <location>
        <begin position="47"/>
        <end position="70"/>
    </location>
</feature>
<reference evidence="2 4" key="1">
    <citation type="journal article" date="2019" name="Emerg. Microbes Infect.">
        <title>Comprehensive subspecies identification of 175 nontuberculous mycobacteria species based on 7547 genomic profiles.</title>
        <authorList>
            <person name="Matsumoto Y."/>
            <person name="Kinjo T."/>
            <person name="Motooka D."/>
            <person name="Nabeya D."/>
            <person name="Jung N."/>
            <person name="Uechi K."/>
            <person name="Horii T."/>
            <person name="Iida T."/>
            <person name="Fujita J."/>
            <person name="Nakamura S."/>
        </authorList>
    </citation>
    <scope>NUCLEOTIDE SEQUENCE [LARGE SCALE GENOMIC DNA]</scope>
    <source>
        <strain evidence="2 4">JCM 12375</strain>
    </source>
</reference>
<feature type="transmembrane region" description="Helical" evidence="1">
    <location>
        <begin position="6"/>
        <end position="35"/>
    </location>
</feature>
<dbReference type="Pfam" id="PF14023">
    <property type="entry name" value="Bestrophin-like"/>
    <property type="match status" value="1"/>
</dbReference>
<protein>
    <recommendedName>
        <fullName evidence="6">DUF4239 domain-containing protein</fullName>
    </recommendedName>
</protein>
<accession>A0AAI8TZW9</accession>
<keyword evidence="1" id="KW-1133">Transmembrane helix</keyword>